<name>A0A7T8GNV8_CALRO</name>
<organism evidence="1 2">
    <name type="scientific">Caligus rogercresseyi</name>
    <name type="common">Sea louse</name>
    <dbReference type="NCBI Taxonomy" id="217165"/>
    <lineage>
        <taxon>Eukaryota</taxon>
        <taxon>Metazoa</taxon>
        <taxon>Ecdysozoa</taxon>
        <taxon>Arthropoda</taxon>
        <taxon>Crustacea</taxon>
        <taxon>Multicrustacea</taxon>
        <taxon>Hexanauplia</taxon>
        <taxon>Copepoda</taxon>
        <taxon>Siphonostomatoida</taxon>
        <taxon>Caligidae</taxon>
        <taxon>Caligus</taxon>
    </lineage>
</organism>
<dbReference type="EMBL" id="CP045907">
    <property type="protein sequence ID" value="QQP35209.1"/>
    <property type="molecule type" value="Genomic_DNA"/>
</dbReference>
<protein>
    <submittedName>
        <fullName evidence="1">Uncharacterized protein</fullName>
    </submittedName>
</protein>
<feature type="non-terminal residue" evidence="1">
    <location>
        <position position="63"/>
    </location>
</feature>
<reference evidence="2" key="1">
    <citation type="submission" date="2021-01" db="EMBL/GenBank/DDBJ databases">
        <title>Caligus Genome Assembly.</title>
        <authorList>
            <person name="Gallardo-Escarate C."/>
        </authorList>
    </citation>
    <scope>NUCLEOTIDE SEQUENCE [LARGE SCALE GENOMIC DNA]</scope>
</reference>
<sequence length="63" mass="6880">DLERSLSNQQPIINPLPLGHSVYLSLDPASESWLDKAHDYAGKAASLLTQNPLSRSYGKVTKS</sequence>
<dbReference type="Proteomes" id="UP000595437">
    <property type="component" value="Chromosome 18"/>
</dbReference>
<evidence type="ECO:0000313" key="1">
    <source>
        <dbReference type="EMBL" id="QQP35209.1"/>
    </source>
</evidence>
<keyword evidence="2" id="KW-1185">Reference proteome</keyword>
<accession>A0A7T8GNV8</accession>
<gene>
    <name evidence="1" type="ORF">FKW44_023368</name>
</gene>
<proteinExistence type="predicted"/>
<dbReference type="AlphaFoldDB" id="A0A7T8GNV8"/>
<feature type="non-terminal residue" evidence="1">
    <location>
        <position position="1"/>
    </location>
</feature>
<evidence type="ECO:0000313" key="2">
    <source>
        <dbReference type="Proteomes" id="UP000595437"/>
    </source>
</evidence>
<dbReference type="OrthoDB" id="1868004at2759"/>